<dbReference type="Pfam" id="PF12833">
    <property type="entry name" value="HTH_18"/>
    <property type="match status" value="1"/>
</dbReference>
<keyword evidence="5" id="KW-0614">Plasmid</keyword>
<evidence type="ECO:0000259" key="4">
    <source>
        <dbReference type="PROSITE" id="PS01124"/>
    </source>
</evidence>
<dbReference type="PROSITE" id="PS01124">
    <property type="entry name" value="HTH_ARAC_FAMILY_2"/>
    <property type="match status" value="1"/>
</dbReference>
<dbReference type="Proteomes" id="UP001322785">
    <property type="component" value="Plasmid pRinCIP108029d"/>
</dbReference>
<proteinExistence type="predicted"/>
<keyword evidence="2" id="KW-0238">DNA-binding</keyword>
<keyword evidence="6" id="KW-1185">Reference proteome</keyword>
<dbReference type="PROSITE" id="PS00041">
    <property type="entry name" value="HTH_ARAC_FAMILY_1"/>
    <property type="match status" value="1"/>
</dbReference>
<dbReference type="InterPro" id="IPR018060">
    <property type="entry name" value="HTH_AraC"/>
</dbReference>
<gene>
    <name evidence="5" type="ORF">U5G49_006152</name>
</gene>
<dbReference type="PANTHER" id="PTHR43436:SF1">
    <property type="entry name" value="TRANSCRIPTIONAL REGULATORY PROTEIN"/>
    <property type="match status" value="1"/>
</dbReference>
<dbReference type="Gene3D" id="1.10.10.60">
    <property type="entry name" value="Homeodomain-like"/>
    <property type="match status" value="2"/>
</dbReference>
<dbReference type="SUPFAM" id="SSF46689">
    <property type="entry name" value="Homeodomain-like"/>
    <property type="match status" value="2"/>
</dbReference>
<dbReference type="InterPro" id="IPR009594">
    <property type="entry name" value="Tscrpt_reg_HTH_AraC_N"/>
</dbReference>
<accession>A0ABZ1DSY6</accession>
<geneLocation type="plasmid" evidence="5 6">
    <name>pRinCIP108029d</name>
</geneLocation>
<reference evidence="5 6" key="1">
    <citation type="submission" date="2023-12" db="EMBL/GenBank/DDBJ databases">
        <authorList>
            <person name="Menendez E."/>
            <person name="Kaur S."/>
            <person name="Flores-Felix J.D."/>
            <person name="diCenzo G.C."/>
            <person name="Peix A."/>
            <person name="Velazquez E."/>
        </authorList>
    </citation>
    <scope>NUCLEOTIDE SEQUENCE [LARGE SCALE GENOMIC DNA]</scope>
    <source>
        <strain evidence="5 6">CIP 108029</strain>
        <plasmid evidence="5 6">pRinCIP108029d</plasmid>
    </source>
</reference>
<protein>
    <submittedName>
        <fullName evidence="5">AraC family transcriptional regulator</fullName>
    </submittedName>
</protein>
<name>A0ABZ1DSY6_9HYPH</name>
<dbReference type="InterPro" id="IPR018062">
    <property type="entry name" value="HTH_AraC-typ_CS"/>
</dbReference>
<sequence>MSLKIGGCDAGNIPDLPRHLPDPTKSLHAGVMFDPVKPSTLLLNAVAPFVSAHAGTVGVPTPVPRLTIWTSTRATSPTPAVFEPMFYAVLRGTKVLIMGANRFELATGACAVSSFGLPYSHQLTGAKPNFPYVGISLHLDADILTRVMLDIPKREDRWTCAVAAGGLDGPVGDAFARLVGLLKAPDDIGALAPHYEFELYYRLLQSSMGDTLRQVSQRNGRFQQLKSAADWLASNHSEPVNIPELAAASHMSVTSFHRHFKEVTGFSPLAFQRHIRLLEARKLLAGGSTNVSRVAYEVGYKSPSQFSREYKSMFGSAPMADLER</sequence>
<evidence type="ECO:0000256" key="1">
    <source>
        <dbReference type="ARBA" id="ARBA00023015"/>
    </source>
</evidence>
<dbReference type="RefSeq" id="WP_246289204.1">
    <property type="nucleotide sequence ID" value="NZ_BSOQ01000011.1"/>
</dbReference>
<organism evidence="5 6">
    <name type="scientific">Rhizobium indigoferae</name>
    <dbReference type="NCBI Taxonomy" id="158891"/>
    <lineage>
        <taxon>Bacteria</taxon>
        <taxon>Pseudomonadati</taxon>
        <taxon>Pseudomonadota</taxon>
        <taxon>Alphaproteobacteria</taxon>
        <taxon>Hyphomicrobiales</taxon>
        <taxon>Rhizobiaceae</taxon>
        <taxon>Rhizobium/Agrobacterium group</taxon>
        <taxon>Rhizobium</taxon>
    </lineage>
</organism>
<dbReference type="Pfam" id="PF06719">
    <property type="entry name" value="AraC_N"/>
    <property type="match status" value="1"/>
</dbReference>
<dbReference type="PANTHER" id="PTHR43436">
    <property type="entry name" value="ARAC-FAMILY TRANSCRIPTIONAL REGULATOR"/>
    <property type="match status" value="1"/>
</dbReference>
<evidence type="ECO:0000313" key="6">
    <source>
        <dbReference type="Proteomes" id="UP001322785"/>
    </source>
</evidence>
<evidence type="ECO:0000256" key="3">
    <source>
        <dbReference type="ARBA" id="ARBA00023163"/>
    </source>
</evidence>
<dbReference type="SMART" id="SM00342">
    <property type="entry name" value="HTH_ARAC"/>
    <property type="match status" value="1"/>
</dbReference>
<evidence type="ECO:0000313" key="5">
    <source>
        <dbReference type="EMBL" id="WRW39111.1"/>
    </source>
</evidence>
<evidence type="ECO:0000256" key="2">
    <source>
        <dbReference type="ARBA" id="ARBA00023125"/>
    </source>
</evidence>
<dbReference type="EMBL" id="CP140637">
    <property type="protein sequence ID" value="WRW39111.1"/>
    <property type="molecule type" value="Genomic_DNA"/>
</dbReference>
<keyword evidence="1" id="KW-0805">Transcription regulation</keyword>
<keyword evidence="3" id="KW-0804">Transcription</keyword>
<dbReference type="InterPro" id="IPR009057">
    <property type="entry name" value="Homeodomain-like_sf"/>
</dbReference>
<feature type="domain" description="HTH araC/xylS-type" evidence="4">
    <location>
        <begin position="226"/>
        <end position="324"/>
    </location>
</feature>